<dbReference type="GO" id="GO:0005524">
    <property type="term" value="F:ATP binding"/>
    <property type="evidence" value="ECO:0007669"/>
    <property type="project" value="UniProtKB-KW"/>
</dbReference>
<evidence type="ECO:0000256" key="1">
    <source>
        <dbReference type="ARBA" id="ARBA00022448"/>
    </source>
</evidence>
<dbReference type="PANTHER" id="PTHR42939:SF1">
    <property type="entry name" value="ABC TRANSPORTER ATP-BINDING PROTEIN ALBC-RELATED"/>
    <property type="match status" value="1"/>
</dbReference>
<evidence type="ECO:0000313" key="5">
    <source>
        <dbReference type="EMBL" id="MBF4501671.1"/>
    </source>
</evidence>
<dbReference type="GO" id="GO:0016887">
    <property type="term" value="F:ATP hydrolysis activity"/>
    <property type="evidence" value="ECO:0007669"/>
    <property type="project" value="InterPro"/>
</dbReference>
<comment type="caution">
    <text evidence="5">The sequence shown here is derived from an EMBL/GenBank/DDBJ whole genome shotgun (WGS) entry which is preliminary data.</text>
</comment>
<dbReference type="InterPro" id="IPR003439">
    <property type="entry name" value="ABC_transporter-like_ATP-bd"/>
</dbReference>
<organism evidence="5 6">
    <name type="scientific">Savagea serpentis</name>
    <dbReference type="NCBI Taxonomy" id="2785297"/>
    <lineage>
        <taxon>Bacteria</taxon>
        <taxon>Bacillati</taxon>
        <taxon>Bacillota</taxon>
        <taxon>Bacilli</taxon>
        <taxon>Bacillales</taxon>
        <taxon>Caryophanaceae</taxon>
        <taxon>Savagea</taxon>
    </lineage>
</organism>
<evidence type="ECO:0000259" key="4">
    <source>
        <dbReference type="PROSITE" id="PS50893"/>
    </source>
</evidence>
<sequence length="233" mass="25929">MITIEQVSKTYGKKEALSPLSLTISAGECVALCGGNGAGKSTLLKALTTIHTPTTGTIHLNGYAVEEAAYKRQFTYMPDDLIFPAELTAEENITMMANMQGAPVSRVEEVLDIVGLQEVKAQKVKTFSKGMHQRLAFAQSLLSDAPILILDEPTNGLDPYWVAEMQKVIMEEHAKGRTILFTTHLLPIVEKMADRLVFLREGQLFIDKSVAPLLERYSSLDDYLFEQYKKERS</sequence>
<dbReference type="Pfam" id="PF00005">
    <property type="entry name" value="ABC_tran"/>
    <property type="match status" value="1"/>
</dbReference>
<dbReference type="Proteomes" id="UP000622653">
    <property type="component" value="Unassembled WGS sequence"/>
</dbReference>
<evidence type="ECO:0000256" key="3">
    <source>
        <dbReference type="ARBA" id="ARBA00022840"/>
    </source>
</evidence>
<protein>
    <submittedName>
        <fullName evidence="5">ABC transporter ATP-binding protein</fullName>
    </submittedName>
</protein>
<dbReference type="SUPFAM" id="SSF52540">
    <property type="entry name" value="P-loop containing nucleoside triphosphate hydrolases"/>
    <property type="match status" value="1"/>
</dbReference>
<dbReference type="PROSITE" id="PS50893">
    <property type="entry name" value="ABC_TRANSPORTER_2"/>
    <property type="match status" value="1"/>
</dbReference>
<dbReference type="InterPro" id="IPR027417">
    <property type="entry name" value="P-loop_NTPase"/>
</dbReference>
<dbReference type="Gene3D" id="3.40.50.300">
    <property type="entry name" value="P-loop containing nucleotide triphosphate hydrolases"/>
    <property type="match status" value="1"/>
</dbReference>
<dbReference type="InterPro" id="IPR051782">
    <property type="entry name" value="ABC_Transporter_VariousFunc"/>
</dbReference>
<keyword evidence="6" id="KW-1185">Reference proteome</keyword>
<keyword evidence="2" id="KW-0547">Nucleotide-binding</keyword>
<evidence type="ECO:0000256" key="2">
    <source>
        <dbReference type="ARBA" id="ARBA00022741"/>
    </source>
</evidence>
<proteinExistence type="predicted"/>
<keyword evidence="1" id="KW-0813">Transport</keyword>
<dbReference type="PANTHER" id="PTHR42939">
    <property type="entry name" value="ABC TRANSPORTER ATP-BINDING PROTEIN ALBC-RELATED"/>
    <property type="match status" value="1"/>
</dbReference>
<keyword evidence="3 5" id="KW-0067">ATP-binding</keyword>
<gene>
    <name evidence="5" type="ORF">IRY55_09875</name>
</gene>
<dbReference type="AlphaFoldDB" id="A0A8J7KEZ4"/>
<feature type="domain" description="ABC transporter" evidence="4">
    <location>
        <begin position="2"/>
        <end position="226"/>
    </location>
</feature>
<name>A0A8J7KEZ4_9BACL</name>
<dbReference type="EMBL" id="JADKPV010000005">
    <property type="protein sequence ID" value="MBF4501671.1"/>
    <property type="molecule type" value="Genomic_DNA"/>
</dbReference>
<accession>A0A8J7KEZ4</accession>
<dbReference type="RefSeq" id="WP_194563157.1">
    <property type="nucleotide sequence ID" value="NZ_JADKPV010000005.1"/>
</dbReference>
<dbReference type="SMART" id="SM00382">
    <property type="entry name" value="AAA"/>
    <property type="match status" value="1"/>
</dbReference>
<dbReference type="InterPro" id="IPR003593">
    <property type="entry name" value="AAA+_ATPase"/>
</dbReference>
<reference evidence="5" key="1">
    <citation type="submission" date="2020-11" db="EMBL/GenBank/DDBJ databases">
        <title>Multidrug resistant novel bacterium Savagea serpentis sp. nov., isolated from the scats of a vine snake (Ahaetulla nasuta).</title>
        <authorList>
            <person name="Venkata Ramana V."/>
            <person name="Vikas Patil S."/>
            <person name="Yogita Lugani V."/>
        </authorList>
    </citation>
    <scope>NUCLEOTIDE SEQUENCE</scope>
    <source>
        <strain evidence="5">SN6</strain>
    </source>
</reference>
<evidence type="ECO:0000313" key="6">
    <source>
        <dbReference type="Proteomes" id="UP000622653"/>
    </source>
</evidence>